<accession>A0A9W6JND3</accession>
<evidence type="ECO:0000256" key="2">
    <source>
        <dbReference type="SAM" id="Phobius"/>
    </source>
</evidence>
<feature type="transmembrane region" description="Helical" evidence="2">
    <location>
        <begin position="16"/>
        <end position="38"/>
    </location>
</feature>
<keyword evidence="2" id="KW-0472">Membrane</keyword>
<keyword evidence="2" id="KW-0812">Transmembrane</keyword>
<comment type="caution">
    <text evidence="3">The sequence shown here is derived from an EMBL/GenBank/DDBJ whole genome shotgun (WGS) entry which is preliminary data.</text>
</comment>
<dbReference type="RefSeq" id="WP_271199388.1">
    <property type="nucleotide sequence ID" value="NZ_BSFL01000001.1"/>
</dbReference>
<organism evidence="3 4">
    <name type="scientific">Methylopila turkensis</name>
    <dbReference type="NCBI Taxonomy" id="1437816"/>
    <lineage>
        <taxon>Bacteria</taxon>
        <taxon>Pseudomonadati</taxon>
        <taxon>Pseudomonadota</taxon>
        <taxon>Alphaproteobacteria</taxon>
        <taxon>Hyphomicrobiales</taxon>
        <taxon>Methylopilaceae</taxon>
        <taxon>Methylopila</taxon>
    </lineage>
</organism>
<name>A0A9W6JND3_9HYPH</name>
<feature type="region of interest" description="Disordered" evidence="1">
    <location>
        <begin position="60"/>
        <end position="86"/>
    </location>
</feature>
<dbReference type="EMBL" id="BSFL01000001">
    <property type="protein sequence ID" value="GLK78889.1"/>
    <property type="molecule type" value="Genomic_DNA"/>
</dbReference>
<gene>
    <name evidence="3" type="ORF">GCM10008174_06300</name>
</gene>
<evidence type="ECO:0000313" key="3">
    <source>
        <dbReference type="EMBL" id="GLK78889.1"/>
    </source>
</evidence>
<protein>
    <submittedName>
        <fullName evidence="3">Uncharacterized protein</fullName>
    </submittedName>
</protein>
<evidence type="ECO:0000313" key="4">
    <source>
        <dbReference type="Proteomes" id="UP001143309"/>
    </source>
</evidence>
<keyword evidence="4" id="KW-1185">Reference proteome</keyword>
<sequence>MSGLWSFIQRKGNRELLAWLGGAAVVVVSGIWTAYVHFSAPPTGPGVSIDASQGGIGVGGNVSGSTISSGARSDNASAAPEPQKRP</sequence>
<proteinExistence type="predicted"/>
<reference evidence="3" key="2">
    <citation type="submission" date="2023-01" db="EMBL/GenBank/DDBJ databases">
        <authorList>
            <person name="Sun Q."/>
            <person name="Evtushenko L."/>
        </authorList>
    </citation>
    <scope>NUCLEOTIDE SEQUENCE</scope>
    <source>
        <strain evidence="3">VKM B-2748</strain>
    </source>
</reference>
<evidence type="ECO:0000256" key="1">
    <source>
        <dbReference type="SAM" id="MobiDB-lite"/>
    </source>
</evidence>
<keyword evidence="2" id="KW-1133">Transmembrane helix</keyword>
<reference evidence="3" key="1">
    <citation type="journal article" date="2014" name="Int. J. Syst. Evol. Microbiol.">
        <title>Complete genome sequence of Corynebacterium casei LMG S-19264T (=DSM 44701T), isolated from a smear-ripened cheese.</title>
        <authorList>
            <consortium name="US DOE Joint Genome Institute (JGI-PGF)"/>
            <person name="Walter F."/>
            <person name="Albersmeier A."/>
            <person name="Kalinowski J."/>
            <person name="Ruckert C."/>
        </authorList>
    </citation>
    <scope>NUCLEOTIDE SEQUENCE</scope>
    <source>
        <strain evidence="3">VKM B-2748</strain>
    </source>
</reference>
<dbReference type="AlphaFoldDB" id="A0A9W6JND3"/>
<dbReference type="Proteomes" id="UP001143309">
    <property type="component" value="Unassembled WGS sequence"/>
</dbReference>